<protein>
    <submittedName>
        <fullName evidence="2">Uncharacterized protein</fullName>
    </submittedName>
</protein>
<feature type="compositionally biased region" description="Polar residues" evidence="1">
    <location>
        <begin position="10"/>
        <end position="19"/>
    </location>
</feature>
<feature type="compositionally biased region" description="Low complexity" evidence="1">
    <location>
        <begin position="138"/>
        <end position="147"/>
    </location>
</feature>
<evidence type="ECO:0000313" key="2">
    <source>
        <dbReference type="EMBL" id="KAL3823195.1"/>
    </source>
</evidence>
<sequence>MRTLDDSRLPSASTATPSRSRNDKQLKTAMARKDLCCFCSPLASCFSHTCSCAKAGQPCRCCDPGTCSRCTNTVEAHNRVIRGENHRQQSGIDEDDDDIDAGAEINNPTGGTAMDDDDVVFFDALAALQAVDDPVAASNTDATSDASLGPSANADDVEPASHPAGLSAAGSGAPSASGASLGLLVGRSNTPGNVDITGMGPNDDDGDVADPVGNGASGDPPLGLLTRGNVGPQQFPGESDGSVDRIAPSAAETSLVSAGRSSSLGDVDVSGMGPNEVDGDVTDPGDGASGDRPLGLSTGGNVSPQASPDGSNGSVDGNAPSAAETSLGLSASRSSLQGDVDVSGIDPDNGDGDVVDPGDGALGDRPLGLSTDGNVGPPASPGGTNGSDDGSDATSPITVDTGPAADDHGMMEDGVGGATASPGTNATPAQQSARLYPLFNGRNAGLGRNASAGRGGTAQRVSFSPAAVAASPVDAVQAGGRIEGVAVRALDTPWVGGTTGGVALRTPGPLPPRPVPGTVDTAAASAANPGSAICTDGCAGGTCVDGRARTFVPAAIIAATTPAIANPYTNTVCGTTADTVGVVGGAIGPPEQLRDADPRLQRLTAADRRLLGVFGDTINLNDGTHLDGGIGVAEDAKWQRLYHRVASCSLPLYDLPNGRWAHRFLTTLTDLWVGVIQRRWNSERPLVFQAVILHSTTSSRSYGDGLTPGMRGANLDSGGGGRRVDVRRQDEATSLARRYDAMVLGGKVRAAIRMVTNRGTRGLYRPSDLDSKSGRPVIDVLWEKHPESVVPSEWDFDAYPDAADLLDTMPVYCFEECVAKAAARLSGGAGLCGVEAEMLKHWLLHYGAHSELLREAMATWVDWLSNGSPPYAAYRAVNTVRTVALDKCPSVRLLGIGEVWMRLWSDCCHMKIKAAATTACGNTQLCAGLQSGIEANLHAIRAIWPQSAGWTKDGASEEEDDGDPSSDTTLRRCIRAEGVLAPGTDPGAAEPGTGFGSVLFDARNGFNELNRYLMLWNVAHPLVIHSKEGITQGDCLAMSLYGVALMPLASKMREAIPDALQLWYCNDAGAAGKALPNARCLDFLVKFGPTYGYYPEPRKSYYICKAEDEPAARRAFEGYDLEINYSRGQRYLVKTLSVVAERYPQTAYAGFTFCLQNEWQYVQRVVADTGPFFQPLEREIRLSFLPALLGIPLVGIDGGYRQLLTHSVKLGGLAIRNPVDTAHGIHSASLAATRHLTVSLMCRDTRFDLGTHRTCATEAGQAARRSRLIDEQLFLDARGRDNPSVARRDKRNCAAGAWLSMFPNRLNGTGLLADEWRDNVRLRYNHSPLEMPAAYALHPPAVTEERGDATCHGFWERGRTAIFDMRITDTDARSYRKKEFAKVLEQHEKEKKDKYLQNCLEMRKDFTPMIYSVDGIAGREARNAEKRLATHLASKWKPSSFAAAVIDNGPVAPSSPMGPP</sequence>
<dbReference type="EMBL" id="JALLPB020000043">
    <property type="protein sequence ID" value="KAL3823195.1"/>
    <property type="molecule type" value="Genomic_DNA"/>
</dbReference>
<feature type="region of interest" description="Disordered" evidence="1">
    <location>
        <begin position="138"/>
        <end position="177"/>
    </location>
</feature>
<gene>
    <name evidence="2" type="ORF">ACHAXA_003474</name>
</gene>
<feature type="compositionally biased region" description="Low complexity" evidence="1">
    <location>
        <begin position="160"/>
        <end position="177"/>
    </location>
</feature>
<evidence type="ECO:0000256" key="1">
    <source>
        <dbReference type="SAM" id="MobiDB-lite"/>
    </source>
</evidence>
<feature type="region of interest" description="Disordered" evidence="1">
    <location>
        <begin position="1"/>
        <end position="24"/>
    </location>
</feature>
<organism evidence="2 3">
    <name type="scientific">Cyclostephanos tholiformis</name>
    <dbReference type="NCBI Taxonomy" id="382380"/>
    <lineage>
        <taxon>Eukaryota</taxon>
        <taxon>Sar</taxon>
        <taxon>Stramenopiles</taxon>
        <taxon>Ochrophyta</taxon>
        <taxon>Bacillariophyta</taxon>
        <taxon>Coscinodiscophyceae</taxon>
        <taxon>Thalassiosirophycidae</taxon>
        <taxon>Stephanodiscales</taxon>
        <taxon>Stephanodiscaceae</taxon>
        <taxon>Cyclostephanos</taxon>
    </lineage>
</organism>
<feature type="region of interest" description="Disordered" evidence="1">
    <location>
        <begin position="192"/>
        <end position="429"/>
    </location>
</feature>
<name>A0ABD3SFP0_9STRA</name>
<feature type="compositionally biased region" description="Polar residues" evidence="1">
    <location>
        <begin position="299"/>
        <end position="315"/>
    </location>
</feature>
<accession>A0ABD3SFP0</accession>
<feature type="region of interest" description="Disordered" evidence="1">
    <location>
        <begin position="703"/>
        <end position="723"/>
    </location>
</feature>
<feature type="compositionally biased region" description="Polar residues" evidence="1">
    <location>
        <begin position="386"/>
        <end position="398"/>
    </location>
</feature>
<proteinExistence type="predicted"/>
<comment type="caution">
    <text evidence="2">The sequence shown here is derived from an EMBL/GenBank/DDBJ whole genome shotgun (WGS) entry which is preliminary data.</text>
</comment>
<feature type="compositionally biased region" description="Polar residues" evidence="1">
    <location>
        <begin position="251"/>
        <end position="264"/>
    </location>
</feature>
<dbReference type="Proteomes" id="UP001530377">
    <property type="component" value="Unassembled WGS sequence"/>
</dbReference>
<keyword evidence="3" id="KW-1185">Reference proteome</keyword>
<evidence type="ECO:0000313" key="3">
    <source>
        <dbReference type="Proteomes" id="UP001530377"/>
    </source>
</evidence>
<reference evidence="2 3" key="1">
    <citation type="submission" date="2024-10" db="EMBL/GenBank/DDBJ databases">
        <title>Updated reference genomes for cyclostephanoid diatoms.</title>
        <authorList>
            <person name="Roberts W.R."/>
            <person name="Alverson A.J."/>
        </authorList>
    </citation>
    <scope>NUCLEOTIDE SEQUENCE [LARGE SCALE GENOMIC DNA]</scope>
    <source>
        <strain evidence="2 3">AJA228-03</strain>
    </source>
</reference>
<feature type="region of interest" description="Disordered" evidence="1">
    <location>
        <begin position="949"/>
        <end position="969"/>
    </location>
</feature>
<feature type="compositionally biased region" description="Polar residues" evidence="1">
    <location>
        <begin position="323"/>
        <end position="337"/>
    </location>
</feature>